<accession>A0A2H1WQC4</accession>
<sequence length="62" mass="7180">MFRVWKSPASARMGRLDRSDTTASQKTNPGLKLVEFFVKQLLRLSIVIDEVLVVVRYKRNKS</sequence>
<dbReference type="AlphaFoldDB" id="A0A2H1WQC4"/>
<feature type="region of interest" description="Disordered" evidence="1">
    <location>
        <begin position="1"/>
        <end position="26"/>
    </location>
</feature>
<gene>
    <name evidence="2" type="ORF">SFRICE_015671</name>
</gene>
<protein>
    <submittedName>
        <fullName evidence="2">SFRICE_015671</fullName>
    </submittedName>
</protein>
<reference evidence="2" key="1">
    <citation type="submission" date="2016-07" db="EMBL/GenBank/DDBJ databases">
        <authorList>
            <person name="Bretaudeau A."/>
        </authorList>
    </citation>
    <scope>NUCLEOTIDE SEQUENCE</scope>
    <source>
        <strain evidence="2">Rice</strain>
        <tissue evidence="2">Whole body</tissue>
    </source>
</reference>
<organism evidence="2">
    <name type="scientific">Spodoptera frugiperda</name>
    <name type="common">Fall armyworm</name>
    <dbReference type="NCBI Taxonomy" id="7108"/>
    <lineage>
        <taxon>Eukaryota</taxon>
        <taxon>Metazoa</taxon>
        <taxon>Ecdysozoa</taxon>
        <taxon>Arthropoda</taxon>
        <taxon>Hexapoda</taxon>
        <taxon>Insecta</taxon>
        <taxon>Pterygota</taxon>
        <taxon>Neoptera</taxon>
        <taxon>Endopterygota</taxon>
        <taxon>Lepidoptera</taxon>
        <taxon>Glossata</taxon>
        <taxon>Ditrysia</taxon>
        <taxon>Noctuoidea</taxon>
        <taxon>Noctuidae</taxon>
        <taxon>Amphipyrinae</taxon>
        <taxon>Spodoptera</taxon>
    </lineage>
</organism>
<proteinExistence type="predicted"/>
<evidence type="ECO:0000256" key="1">
    <source>
        <dbReference type="SAM" id="MobiDB-lite"/>
    </source>
</evidence>
<dbReference type="EMBL" id="ODYU01010280">
    <property type="protein sequence ID" value="SOQ55275.1"/>
    <property type="molecule type" value="Genomic_DNA"/>
</dbReference>
<evidence type="ECO:0000313" key="2">
    <source>
        <dbReference type="EMBL" id="SOQ55275.1"/>
    </source>
</evidence>
<name>A0A2H1WQC4_SPOFR</name>